<keyword evidence="1" id="KW-0472">Membrane</keyword>
<dbReference type="AlphaFoldDB" id="A0A7R9B7P8"/>
<sequence length="87" mass="9680">MSMAESSERSHARKRVQWTIWETMLPYLLSIPVTGHLGSPLAMAILPLAGGVGYFFRVCWTHTRPSGKLSGRCLGAAMKRHPARTTR</sequence>
<protein>
    <submittedName>
        <fullName evidence="2">Uncharacterized protein</fullName>
    </submittedName>
</protein>
<keyword evidence="1" id="KW-0812">Transmembrane</keyword>
<evidence type="ECO:0000256" key="1">
    <source>
        <dbReference type="SAM" id="Phobius"/>
    </source>
</evidence>
<feature type="transmembrane region" description="Helical" evidence="1">
    <location>
        <begin position="37"/>
        <end position="56"/>
    </location>
</feature>
<reference evidence="2" key="1">
    <citation type="submission" date="2020-11" db="EMBL/GenBank/DDBJ databases">
        <authorList>
            <person name="Tran Van P."/>
        </authorList>
    </citation>
    <scope>NUCLEOTIDE SEQUENCE</scope>
</reference>
<evidence type="ECO:0000313" key="2">
    <source>
        <dbReference type="EMBL" id="CAD7267780.1"/>
    </source>
</evidence>
<organism evidence="2">
    <name type="scientific">Timema shepardi</name>
    <name type="common">Walking stick</name>
    <dbReference type="NCBI Taxonomy" id="629360"/>
    <lineage>
        <taxon>Eukaryota</taxon>
        <taxon>Metazoa</taxon>
        <taxon>Ecdysozoa</taxon>
        <taxon>Arthropoda</taxon>
        <taxon>Hexapoda</taxon>
        <taxon>Insecta</taxon>
        <taxon>Pterygota</taxon>
        <taxon>Neoptera</taxon>
        <taxon>Polyneoptera</taxon>
        <taxon>Phasmatodea</taxon>
        <taxon>Timematodea</taxon>
        <taxon>Timematoidea</taxon>
        <taxon>Timematidae</taxon>
        <taxon>Timema</taxon>
    </lineage>
</organism>
<proteinExistence type="predicted"/>
<keyword evidence="1" id="KW-1133">Transmembrane helix</keyword>
<accession>A0A7R9B7P8</accession>
<gene>
    <name evidence="2" type="ORF">TSIB3V08_LOCUS11785</name>
</gene>
<name>A0A7R9B7P8_TIMSH</name>
<dbReference type="EMBL" id="OC010377">
    <property type="protein sequence ID" value="CAD7267780.1"/>
    <property type="molecule type" value="Genomic_DNA"/>
</dbReference>